<dbReference type="InterPro" id="IPR025662">
    <property type="entry name" value="Sigma_54_int_dom_ATP-bd_1"/>
</dbReference>
<dbReference type="Gene3D" id="3.30.450.20">
    <property type="entry name" value="PAS domain"/>
    <property type="match status" value="1"/>
</dbReference>
<evidence type="ECO:0000313" key="7">
    <source>
        <dbReference type="Proteomes" id="UP001623041"/>
    </source>
</evidence>
<dbReference type="Gene3D" id="3.40.50.300">
    <property type="entry name" value="P-loop containing nucleotide triphosphate hydrolases"/>
    <property type="match status" value="1"/>
</dbReference>
<dbReference type="CDD" id="cd00009">
    <property type="entry name" value="AAA"/>
    <property type="match status" value="1"/>
</dbReference>
<dbReference type="Pfam" id="PF25601">
    <property type="entry name" value="AAA_lid_14"/>
    <property type="match status" value="1"/>
</dbReference>
<dbReference type="Pfam" id="PF00158">
    <property type="entry name" value="Sigma54_activat"/>
    <property type="match status" value="1"/>
</dbReference>
<dbReference type="Gene3D" id="1.10.8.60">
    <property type="match status" value="1"/>
</dbReference>
<keyword evidence="7" id="KW-1185">Reference proteome</keyword>
<name>A0ABW8RGQ7_9BACI</name>
<keyword evidence="1" id="KW-0547">Nucleotide-binding</keyword>
<gene>
    <name evidence="6" type="ORF">ACJEBI_14430</name>
</gene>
<dbReference type="InterPro" id="IPR003593">
    <property type="entry name" value="AAA+_ATPase"/>
</dbReference>
<keyword evidence="4" id="KW-0804">Transcription</keyword>
<evidence type="ECO:0000256" key="3">
    <source>
        <dbReference type="ARBA" id="ARBA00023015"/>
    </source>
</evidence>
<dbReference type="InterPro" id="IPR002078">
    <property type="entry name" value="Sigma_54_int"/>
</dbReference>
<dbReference type="SMART" id="SM00382">
    <property type="entry name" value="AAA"/>
    <property type="match status" value="1"/>
</dbReference>
<dbReference type="InterPro" id="IPR058031">
    <property type="entry name" value="AAA_lid_NorR"/>
</dbReference>
<dbReference type="InterPro" id="IPR025944">
    <property type="entry name" value="Sigma_54_int_dom_CS"/>
</dbReference>
<keyword evidence="3" id="KW-0805">Transcription regulation</keyword>
<dbReference type="SUPFAM" id="SSF52540">
    <property type="entry name" value="P-loop containing nucleoside triphosphate hydrolases"/>
    <property type="match status" value="1"/>
</dbReference>
<dbReference type="PROSITE" id="PS50045">
    <property type="entry name" value="SIGMA54_INTERACT_4"/>
    <property type="match status" value="1"/>
</dbReference>
<dbReference type="PANTHER" id="PTHR32071">
    <property type="entry name" value="TRANSCRIPTIONAL REGULATORY PROTEIN"/>
    <property type="match status" value="1"/>
</dbReference>
<dbReference type="InterPro" id="IPR027417">
    <property type="entry name" value="P-loop_NTPase"/>
</dbReference>
<organism evidence="6 7">
    <name type="scientific">Bacillus salipaludis</name>
    <dbReference type="NCBI Taxonomy" id="2547811"/>
    <lineage>
        <taxon>Bacteria</taxon>
        <taxon>Bacillati</taxon>
        <taxon>Bacillota</taxon>
        <taxon>Bacilli</taxon>
        <taxon>Bacillales</taxon>
        <taxon>Bacillaceae</taxon>
        <taxon>Bacillus</taxon>
    </lineage>
</organism>
<dbReference type="PROSITE" id="PS00675">
    <property type="entry name" value="SIGMA54_INTERACT_1"/>
    <property type="match status" value="1"/>
</dbReference>
<sequence length="697" mass="79594">MPDKNSILVVAYMKNTLKSFVSQLTEIGLQDYFHIDARIVDELDYDSIRKYSLVLISSSIVYKMVKPFLSEKMKYIIAKRTINYANIRGLLEIPKGKMVYLVSDLKQSTEETIRILKETGIDLEFRPFYSQEEPNKDIRIAVTPGEPQLVPAHIKNVINIGSRLIDISTLVELFNYFKISPFSSTTHLSARFMQSVVDITKELSDEMFRSKLLQKSLESIIQNMDDAVLVYNNSLQIEVFNQHAGEILELDKVKSTKVHLDDLSESYRDAIKNLAVSQENFVEIEGTTFYIRKKRIIIDAEVHSTLIIFRKAEDYRKIEHDYRFKAKQKNLLARYYFDDIKTVNESVLHMIKIAQKLAKSNSTILILGETGTGKEVLAQAIHNYSPRKHQPFIGVNFAAISEGLMESELFGYEPGAFTGANKSGRIGMFEQAHMGSIFLDEIGDASAVIQNRLLRVLQERQIMRVGGDKVIPLDVRVIAATNKDLHELIAEGSFREDLFYRLNVLPLRLLPLRERKEDIPLLINIFIKEFQEALGRSPFVFSKAALKLCQDYHWPGNIRELRNVVEYAAHISGDIVFKEDLPLGSTAFSYQSDIHMNEGLKAIGEEFNKKGFLAEALVMLEFLNSENVSSAGRASILDYLNKNGFNLTDQQLRYRQQLLHHHELILIEKGRRGSSIAEKGRKFLEYLNENSLAASSV</sequence>
<feature type="domain" description="Sigma-54 factor interaction" evidence="5">
    <location>
        <begin position="340"/>
        <end position="570"/>
    </location>
</feature>
<evidence type="ECO:0000259" key="5">
    <source>
        <dbReference type="PROSITE" id="PS50045"/>
    </source>
</evidence>
<evidence type="ECO:0000256" key="1">
    <source>
        <dbReference type="ARBA" id="ARBA00022741"/>
    </source>
</evidence>
<dbReference type="PANTHER" id="PTHR32071:SF57">
    <property type="entry name" value="C4-DICARBOXYLATE TRANSPORT TRANSCRIPTIONAL REGULATORY PROTEIN DCTD"/>
    <property type="match status" value="1"/>
</dbReference>
<dbReference type="Proteomes" id="UP001623041">
    <property type="component" value="Unassembled WGS sequence"/>
</dbReference>
<comment type="caution">
    <text evidence="6">The sequence shown here is derived from an EMBL/GenBank/DDBJ whole genome shotgun (WGS) entry which is preliminary data.</text>
</comment>
<dbReference type="EMBL" id="JBJHQH010000010">
    <property type="protein sequence ID" value="MFK9092675.1"/>
    <property type="molecule type" value="Genomic_DNA"/>
</dbReference>
<proteinExistence type="predicted"/>
<evidence type="ECO:0000256" key="4">
    <source>
        <dbReference type="ARBA" id="ARBA00023163"/>
    </source>
</evidence>
<reference evidence="6 7" key="1">
    <citation type="submission" date="2024-11" db="EMBL/GenBank/DDBJ databases">
        <authorList>
            <person name="Lucas J.A."/>
        </authorList>
    </citation>
    <scope>NUCLEOTIDE SEQUENCE [LARGE SCALE GENOMIC DNA]</scope>
    <source>
        <strain evidence="6 7">Z 5.4</strain>
    </source>
</reference>
<dbReference type="PROSITE" id="PS00688">
    <property type="entry name" value="SIGMA54_INTERACT_3"/>
    <property type="match status" value="1"/>
</dbReference>
<accession>A0ABW8RGQ7</accession>
<protein>
    <submittedName>
        <fullName evidence="6">Sigma-54 interaction domain-containing protein</fullName>
    </submittedName>
</protein>
<evidence type="ECO:0000256" key="2">
    <source>
        <dbReference type="ARBA" id="ARBA00022840"/>
    </source>
</evidence>
<dbReference type="RefSeq" id="WP_406581250.1">
    <property type="nucleotide sequence ID" value="NZ_JBJHQH010000010.1"/>
</dbReference>
<keyword evidence="2" id="KW-0067">ATP-binding</keyword>
<evidence type="ECO:0000313" key="6">
    <source>
        <dbReference type="EMBL" id="MFK9092675.1"/>
    </source>
</evidence>